<dbReference type="AlphaFoldDB" id="A0A835RLF1"/>
<evidence type="ECO:0000313" key="1">
    <source>
        <dbReference type="EMBL" id="KAG0488373.1"/>
    </source>
</evidence>
<sequence length="258" mass="28607">MMVSIPYRIKLSLASPIFAGDTRILTNGTKQSLKNLMKFLNRYEKASGQRMNRDKSCFVSGKHVAPSRNPYSSPEGGKIGELLPRSFPRLYIVIAIELELGVLAEVGWVNLAGPKPWPTLLDICESLSNCVKVGHSDFLRESWSSLPAFFFQKVPEVDSKAKKFRSTSPKIPISQAKDKGNYGKTTRGRGPLFISSPKGVLFNSSRGASRGVEKLVRGHRDKSSFLLQVLRQPLPSPNDCRPPDPLVCYIHPSPQAQL</sequence>
<organism evidence="1 2">
    <name type="scientific">Vanilla planifolia</name>
    <name type="common">Vanilla</name>
    <dbReference type="NCBI Taxonomy" id="51239"/>
    <lineage>
        <taxon>Eukaryota</taxon>
        <taxon>Viridiplantae</taxon>
        <taxon>Streptophyta</taxon>
        <taxon>Embryophyta</taxon>
        <taxon>Tracheophyta</taxon>
        <taxon>Spermatophyta</taxon>
        <taxon>Magnoliopsida</taxon>
        <taxon>Liliopsida</taxon>
        <taxon>Asparagales</taxon>
        <taxon>Orchidaceae</taxon>
        <taxon>Vanilloideae</taxon>
        <taxon>Vanilleae</taxon>
        <taxon>Vanilla</taxon>
    </lineage>
</organism>
<reference evidence="1 2" key="1">
    <citation type="journal article" date="2020" name="Nat. Food">
        <title>A phased Vanilla planifolia genome enables genetic improvement of flavour and production.</title>
        <authorList>
            <person name="Hasing T."/>
            <person name="Tang H."/>
            <person name="Brym M."/>
            <person name="Khazi F."/>
            <person name="Huang T."/>
            <person name="Chambers A.H."/>
        </authorList>
    </citation>
    <scope>NUCLEOTIDE SEQUENCE [LARGE SCALE GENOMIC DNA]</scope>
    <source>
        <tissue evidence="1">Leaf</tissue>
    </source>
</reference>
<accession>A0A835RLF1</accession>
<evidence type="ECO:0000313" key="2">
    <source>
        <dbReference type="Proteomes" id="UP000636800"/>
    </source>
</evidence>
<evidence type="ECO:0008006" key="3">
    <source>
        <dbReference type="Google" id="ProtNLM"/>
    </source>
</evidence>
<dbReference type="EMBL" id="JADCNL010000003">
    <property type="protein sequence ID" value="KAG0488373.1"/>
    <property type="molecule type" value="Genomic_DNA"/>
</dbReference>
<dbReference type="Proteomes" id="UP000636800">
    <property type="component" value="Chromosome 3"/>
</dbReference>
<comment type="caution">
    <text evidence="1">The sequence shown here is derived from an EMBL/GenBank/DDBJ whole genome shotgun (WGS) entry which is preliminary data.</text>
</comment>
<keyword evidence="2" id="KW-1185">Reference proteome</keyword>
<proteinExistence type="predicted"/>
<protein>
    <recommendedName>
        <fullName evidence="3">Reverse transcriptase domain-containing protein</fullName>
    </recommendedName>
</protein>
<gene>
    <name evidence="1" type="ORF">HPP92_007184</name>
</gene>
<name>A0A835RLF1_VANPL</name>
<dbReference type="OrthoDB" id="1026046at2759"/>